<dbReference type="Gene3D" id="3.40.50.300">
    <property type="entry name" value="P-loop containing nucleotide triphosphate hydrolases"/>
    <property type="match status" value="1"/>
</dbReference>
<evidence type="ECO:0000313" key="1">
    <source>
        <dbReference type="EMBL" id="MCV3753831.1"/>
    </source>
</evidence>
<protein>
    <recommendedName>
        <fullName evidence="3">DNA polymerase III subunit delta</fullName>
    </recommendedName>
</protein>
<comment type="caution">
    <text evidence="1">The sequence shown here is derived from an EMBL/GenBank/DDBJ whole genome shotgun (WGS) entry which is preliminary data.</text>
</comment>
<name>A0ABT3BNL2_9BACT</name>
<reference evidence="1 2" key="1">
    <citation type="journal article" date="2020" name="Int. J. Syst. Evol. Microbiol.">
        <title>Ureaplasma miroungigenitalium sp. nov. isolated from northern elephant seals (Mirounga angustirostris) and Ureaplasma zalophigenitalium sp. nov. isolated from California sea lions (Zalophus californianus).</title>
        <authorList>
            <person name="Volokhov D.V."/>
            <person name="Gulland F.M."/>
            <person name="Gao Y."/>
            <person name="Chizhikov V.E."/>
        </authorList>
    </citation>
    <scope>NUCLEOTIDE SEQUENCE [LARGE SCALE GENOMIC DNA]</scope>
    <source>
        <strain evidence="1 2">CSL7644-GEN</strain>
    </source>
</reference>
<accession>A0ABT3BNL2</accession>
<dbReference type="Pfam" id="PF13177">
    <property type="entry name" value="DNA_pol3_delta2"/>
    <property type="match status" value="1"/>
</dbReference>
<dbReference type="InterPro" id="IPR027417">
    <property type="entry name" value="P-loop_NTPase"/>
</dbReference>
<organism evidence="1 2">
    <name type="scientific">Ureaplasma zalophigenitalium</name>
    <dbReference type="NCBI Taxonomy" id="907723"/>
    <lineage>
        <taxon>Bacteria</taxon>
        <taxon>Bacillati</taxon>
        <taxon>Mycoplasmatota</taxon>
        <taxon>Mycoplasmoidales</taxon>
        <taxon>Mycoplasmoidaceae</taxon>
        <taxon>Ureaplasma</taxon>
    </lineage>
</organism>
<dbReference type="RefSeq" id="WP_263817633.1">
    <property type="nucleotide sequence ID" value="NZ_JAOXHJ010000001.1"/>
</dbReference>
<dbReference type="Proteomes" id="UP001207252">
    <property type="component" value="Unassembled WGS sequence"/>
</dbReference>
<gene>
    <name evidence="1" type="ORF">OF365_00305</name>
</gene>
<dbReference type="EMBL" id="JAOXHJ010000001">
    <property type="protein sequence ID" value="MCV3753831.1"/>
    <property type="molecule type" value="Genomic_DNA"/>
</dbReference>
<evidence type="ECO:0008006" key="3">
    <source>
        <dbReference type="Google" id="ProtNLM"/>
    </source>
</evidence>
<dbReference type="SUPFAM" id="SSF52540">
    <property type="entry name" value="P-loop containing nucleoside triphosphate hydrolases"/>
    <property type="match status" value="1"/>
</dbReference>
<proteinExistence type="predicted"/>
<evidence type="ECO:0000313" key="2">
    <source>
        <dbReference type="Proteomes" id="UP001207252"/>
    </source>
</evidence>
<sequence length="244" mass="29139">MHHANLLIINPQVDYLKAIKKMIINFWKNRNISDLNQYIKKIEQNNYADLLIYDGSKMKKQDSLELQNRCINQALEALNDKFYIIVNIHQTSNVVCNSLLKFIEQPPADTYGFFITNQLNAVLPTIASRCSVQNIKNNVNAFADPKLLSVFKDYLLYETYSQNKYIDLFEDWLQKIKDPNQFQFLKQEFKDQTNEVLYYFLRYCFYFLDLKMPAKNELYKWISMYHNLNFNKTSLLALLIHLFY</sequence>
<keyword evidence="2" id="KW-1185">Reference proteome</keyword>